<dbReference type="Proteomes" id="UP000195386">
    <property type="component" value="Unassembled WGS sequence"/>
</dbReference>
<dbReference type="RefSeq" id="WP_087426462.1">
    <property type="nucleotide sequence ID" value="NZ_NFII01000011.1"/>
</dbReference>
<sequence length="278" mass="29877">MATDYRKCPGVATFNTGSSVCVLDPGKIKAIILTIHGHKIPTEKTAEAFEKACHADRPGRIFPIKTIVEYAPSGGEAQTSATGYGPTKVTGYSAKNDVWTLQDYDASLKANIMAAKNVAFDAYFVDENNVVYGMNDGTEDLAGIPLSGVYPGGQDWDSSGTEANLTIATMFKDYEKYVKNADVRAYDFDVVDALKGLVYVDLVSTESNKYKLIEHFGKLDITEYYGELLAENAERVLIGATSASYADGIITTVGEGSITLASPSVLQESGITGIEAWV</sequence>
<evidence type="ECO:0000313" key="1">
    <source>
        <dbReference type="EMBL" id="OUO00504.1"/>
    </source>
</evidence>
<dbReference type="EMBL" id="NFII01000011">
    <property type="protein sequence ID" value="OUO00504.1"/>
    <property type="molecule type" value="Genomic_DNA"/>
</dbReference>
<reference evidence="2" key="1">
    <citation type="submission" date="2017-04" db="EMBL/GenBank/DDBJ databases">
        <title>Function of individual gut microbiota members based on whole genome sequencing of pure cultures obtained from chicken caecum.</title>
        <authorList>
            <person name="Medvecky M."/>
            <person name="Cejkova D."/>
            <person name="Polansky O."/>
            <person name="Karasova D."/>
            <person name="Kubasova T."/>
            <person name="Cizek A."/>
            <person name="Rychlik I."/>
        </authorList>
    </citation>
    <scope>NUCLEOTIDE SEQUENCE [LARGE SCALE GENOMIC DNA]</scope>
    <source>
        <strain evidence="2">An43</strain>
    </source>
</reference>
<proteinExistence type="predicted"/>
<dbReference type="AlphaFoldDB" id="A0A1Y3YRL2"/>
<accession>A0A1Y3YRL2</accession>
<name>A0A1Y3YRL2_9BACE</name>
<evidence type="ECO:0000313" key="2">
    <source>
        <dbReference type="Proteomes" id="UP000195386"/>
    </source>
</evidence>
<organism evidence="1 2">
    <name type="scientific">Bacteroides clarus</name>
    <dbReference type="NCBI Taxonomy" id="626929"/>
    <lineage>
        <taxon>Bacteria</taxon>
        <taxon>Pseudomonadati</taxon>
        <taxon>Bacteroidota</taxon>
        <taxon>Bacteroidia</taxon>
        <taxon>Bacteroidales</taxon>
        <taxon>Bacteroidaceae</taxon>
        <taxon>Bacteroides</taxon>
    </lineage>
</organism>
<protein>
    <submittedName>
        <fullName evidence="1">Uncharacterized protein</fullName>
    </submittedName>
</protein>
<comment type="caution">
    <text evidence="1">The sequence shown here is derived from an EMBL/GenBank/DDBJ whole genome shotgun (WGS) entry which is preliminary data.</text>
</comment>
<gene>
    <name evidence="1" type="ORF">B5F97_12270</name>
</gene>